<evidence type="ECO:0000313" key="3">
    <source>
        <dbReference type="Proteomes" id="UP000199518"/>
    </source>
</evidence>
<accession>A0A1I3K316</accession>
<dbReference type="Proteomes" id="UP000199518">
    <property type="component" value="Unassembled WGS sequence"/>
</dbReference>
<dbReference type="Pfam" id="PF05685">
    <property type="entry name" value="Uma2"/>
    <property type="match status" value="1"/>
</dbReference>
<dbReference type="AlphaFoldDB" id="A0A1I3K316"/>
<evidence type="ECO:0000313" key="2">
    <source>
        <dbReference type="EMBL" id="SFI66919.1"/>
    </source>
</evidence>
<reference evidence="3" key="1">
    <citation type="submission" date="2016-10" db="EMBL/GenBank/DDBJ databases">
        <authorList>
            <person name="Varghese N."/>
            <person name="Submissions S."/>
        </authorList>
    </citation>
    <scope>NUCLEOTIDE SEQUENCE [LARGE SCALE GENOMIC DNA]</scope>
    <source>
        <strain evidence="3">DSM 26348</strain>
    </source>
</reference>
<keyword evidence="2" id="KW-0540">Nuclease</keyword>
<dbReference type="EMBL" id="FOQD01000011">
    <property type="protein sequence ID" value="SFI66919.1"/>
    <property type="molecule type" value="Genomic_DNA"/>
</dbReference>
<dbReference type="InterPro" id="IPR008538">
    <property type="entry name" value="Uma2"/>
</dbReference>
<dbReference type="InterPro" id="IPR012296">
    <property type="entry name" value="Nuclease_put_TT1808"/>
</dbReference>
<keyword evidence="2" id="KW-0255">Endonuclease</keyword>
<keyword evidence="2" id="KW-0378">Hydrolase</keyword>
<dbReference type="PANTHER" id="PTHR35400:SF1">
    <property type="entry name" value="SLR1083 PROTEIN"/>
    <property type="match status" value="1"/>
</dbReference>
<gene>
    <name evidence="2" type="ORF">SAMN05421753_111103</name>
</gene>
<proteinExistence type="predicted"/>
<dbReference type="SUPFAM" id="SSF52980">
    <property type="entry name" value="Restriction endonuclease-like"/>
    <property type="match status" value="1"/>
</dbReference>
<dbReference type="Gene3D" id="3.90.1570.10">
    <property type="entry name" value="tt1808, chain A"/>
    <property type="match status" value="1"/>
</dbReference>
<dbReference type="CDD" id="cd06260">
    <property type="entry name" value="DUF820-like"/>
    <property type="match status" value="1"/>
</dbReference>
<dbReference type="PANTHER" id="PTHR35400">
    <property type="entry name" value="SLR1083 PROTEIN"/>
    <property type="match status" value="1"/>
</dbReference>
<dbReference type="STRING" id="1576369.SAMN05421753_111103"/>
<sequence length="253" mass="28359">MSTNVKTVNRVALHLEHLTPAQHQAMLQAGILPTCETIELQDGLLVRKDLSADSCLLQLTVEQYRAMIDAGILPDGESVELLEGLLVRKDCRDQCGDIHAVGPRHTSIRKRLLKVLVEALSSHGCHFQSQLPITIPGHNEPQPDLAVMHACEDEYLGRNPVPSELLLVIEVAHNSLELDRLHKQRIYAEAEVPEYWIVNLHDDLVEVYRSPNASQGIYLDCLEFRLDEVVSFRLEKDTIRLPVASFVTVARAA</sequence>
<evidence type="ECO:0000259" key="1">
    <source>
        <dbReference type="Pfam" id="PF05685"/>
    </source>
</evidence>
<organism evidence="2 3">
    <name type="scientific">Planctomicrobium piriforme</name>
    <dbReference type="NCBI Taxonomy" id="1576369"/>
    <lineage>
        <taxon>Bacteria</taxon>
        <taxon>Pseudomonadati</taxon>
        <taxon>Planctomycetota</taxon>
        <taxon>Planctomycetia</taxon>
        <taxon>Planctomycetales</taxon>
        <taxon>Planctomycetaceae</taxon>
        <taxon>Planctomicrobium</taxon>
    </lineage>
</organism>
<name>A0A1I3K316_9PLAN</name>
<dbReference type="GO" id="GO:0004519">
    <property type="term" value="F:endonuclease activity"/>
    <property type="evidence" value="ECO:0007669"/>
    <property type="project" value="UniProtKB-KW"/>
</dbReference>
<protein>
    <submittedName>
        <fullName evidence="2">Endonuclease, Uma2 family (Restriction endonuclease fold)</fullName>
    </submittedName>
</protein>
<feature type="domain" description="Putative restriction endonuclease" evidence="1">
    <location>
        <begin position="100"/>
        <end position="220"/>
    </location>
</feature>
<dbReference type="RefSeq" id="WP_175517534.1">
    <property type="nucleotide sequence ID" value="NZ_FOQD01000011.1"/>
</dbReference>
<dbReference type="InterPro" id="IPR011335">
    <property type="entry name" value="Restrct_endonuc-II-like"/>
</dbReference>
<keyword evidence="3" id="KW-1185">Reference proteome</keyword>